<name>A0ABN7NEG1_TIMPD</name>
<evidence type="ECO:0000313" key="1">
    <source>
        <dbReference type="EMBL" id="CAG2053621.1"/>
    </source>
</evidence>
<accession>A0ABN7NEG1</accession>
<gene>
    <name evidence="1" type="ORF">TPAB3V08_LOCUS672</name>
</gene>
<proteinExistence type="predicted"/>
<evidence type="ECO:0000313" key="2">
    <source>
        <dbReference type="Proteomes" id="UP001153148"/>
    </source>
</evidence>
<reference evidence="1" key="1">
    <citation type="submission" date="2021-03" db="EMBL/GenBank/DDBJ databases">
        <authorList>
            <person name="Tran Van P."/>
        </authorList>
    </citation>
    <scope>NUCLEOTIDE SEQUENCE</scope>
</reference>
<protein>
    <submittedName>
        <fullName evidence="1">Uncharacterized protein</fullName>
    </submittedName>
</protein>
<dbReference type="EMBL" id="CAJPIN010000527">
    <property type="protein sequence ID" value="CAG2053621.1"/>
    <property type="molecule type" value="Genomic_DNA"/>
</dbReference>
<organism evidence="1 2">
    <name type="scientific">Timema podura</name>
    <name type="common">Walking stick</name>
    <dbReference type="NCBI Taxonomy" id="61482"/>
    <lineage>
        <taxon>Eukaryota</taxon>
        <taxon>Metazoa</taxon>
        <taxon>Ecdysozoa</taxon>
        <taxon>Arthropoda</taxon>
        <taxon>Hexapoda</taxon>
        <taxon>Insecta</taxon>
        <taxon>Pterygota</taxon>
        <taxon>Neoptera</taxon>
        <taxon>Polyneoptera</taxon>
        <taxon>Phasmatodea</taxon>
        <taxon>Timematodea</taxon>
        <taxon>Timematoidea</taxon>
        <taxon>Timematidae</taxon>
        <taxon>Timema</taxon>
    </lineage>
</organism>
<dbReference type="Proteomes" id="UP001153148">
    <property type="component" value="Unassembled WGS sequence"/>
</dbReference>
<keyword evidence="2" id="KW-1185">Reference proteome</keyword>
<comment type="caution">
    <text evidence="1">The sequence shown here is derived from an EMBL/GenBank/DDBJ whole genome shotgun (WGS) entry which is preliminary data.</text>
</comment>
<sequence length="117" mass="13173">MVTGSSGSIGCEVLVDLKTSWLDDQNKNWTLRPQPFNKLNKTSLSTKRPGCTASDTGQLWFLVLEGSITRERPPSPPLYRRQIHFIHNTATSCTIFVFRLNNTLQECPGGFQLNSIF</sequence>